<reference evidence="3 4" key="1">
    <citation type="submission" date="2024-06" db="EMBL/GenBank/DDBJ databases">
        <authorList>
            <person name="Kaempfer P."/>
            <person name="Viver T."/>
        </authorList>
    </citation>
    <scope>NUCLEOTIDE SEQUENCE [LARGE SCALE GENOMIC DNA]</scope>
    <source>
        <strain evidence="3 4">ST-119</strain>
    </source>
</reference>
<keyword evidence="2" id="KW-1133">Transmembrane helix</keyword>
<protein>
    <recommendedName>
        <fullName evidence="5">YtxH domain-containing protein</fullName>
    </recommendedName>
</protein>
<keyword evidence="2" id="KW-0472">Membrane</keyword>
<evidence type="ECO:0000256" key="1">
    <source>
        <dbReference type="SAM" id="MobiDB-lite"/>
    </source>
</evidence>
<feature type="transmembrane region" description="Helical" evidence="2">
    <location>
        <begin position="57"/>
        <end position="75"/>
    </location>
</feature>
<keyword evidence="4" id="KW-1185">Reference proteome</keyword>
<evidence type="ECO:0008006" key="5">
    <source>
        <dbReference type="Google" id="ProtNLM"/>
    </source>
</evidence>
<dbReference type="Gene3D" id="6.10.140.1430">
    <property type="match status" value="1"/>
</dbReference>
<evidence type="ECO:0000313" key="4">
    <source>
        <dbReference type="Proteomes" id="UP001629156"/>
    </source>
</evidence>
<dbReference type="RefSeq" id="WP_408084246.1">
    <property type="nucleotide sequence ID" value="NZ_JBELPZ010000004.1"/>
</dbReference>
<keyword evidence="2" id="KW-0812">Transmembrane</keyword>
<organism evidence="3 4">
    <name type="scientific">Flavobacterium rhizosphaerae</name>
    <dbReference type="NCBI Taxonomy" id="3163298"/>
    <lineage>
        <taxon>Bacteria</taxon>
        <taxon>Pseudomonadati</taxon>
        <taxon>Bacteroidota</taxon>
        <taxon>Flavobacteriia</taxon>
        <taxon>Flavobacteriales</taxon>
        <taxon>Flavobacteriaceae</taxon>
        <taxon>Flavobacterium</taxon>
    </lineage>
</organism>
<comment type="caution">
    <text evidence="3">The sequence shown here is derived from an EMBL/GenBank/DDBJ whole genome shotgun (WGS) entry which is preliminary data.</text>
</comment>
<dbReference type="EMBL" id="JBELPZ010000004">
    <property type="protein sequence ID" value="MFL9843997.1"/>
    <property type="molecule type" value="Genomic_DNA"/>
</dbReference>
<dbReference type="Proteomes" id="UP001629156">
    <property type="component" value="Unassembled WGS sequence"/>
</dbReference>
<name>A0ABW8YXB4_9FLAO</name>
<accession>A0ABW8YXB4</accession>
<feature type="region of interest" description="Disordered" evidence="1">
    <location>
        <begin position="1"/>
        <end position="46"/>
    </location>
</feature>
<proteinExistence type="predicted"/>
<evidence type="ECO:0000313" key="3">
    <source>
        <dbReference type="EMBL" id="MFL9843997.1"/>
    </source>
</evidence>
<sequence>MTTDSKKPQNTVRNIDRGNDPSGTDPNRHSKSYAGKPKTNKSKINNLKTKAMSNKNAIIGIAAGVAALAVVGVILRRKGYFDNFSERAGEFGENVREKFNDAKAVAKQKFSEAIEKGSEIADKAKDAKTDAKIAAEKEIGKAAIDVATA</sequence>
<gene>
    <name evidence="3" type="ORF">ABS766_06160</name>
</gene>
<evidence type="ECO:0000256" key="2">
    <source>
        <dbReference type="SAM" id="Phobius"/>
    </source>
</evidence>